<dbReference type="CGD" id="CAL0137235">
    <property type="gene designation" value="CAGL0M06985g"/>
</dbReference>
<evidence type="ECO:0000256" key="4">
    <source>
        <dbReference type="ARBA" id="ARBA00022737"/>
    </source>
</evidence>
<dbReference type="InterPro" id="IPR005282">
    <property type="entry name" value="LC_transporter"/>
</dbReference>
<evidence type="ECO:0008006" key="11">
    <source>
        <dbReference type="Google" id="ProtNLM"/>
    </source>
</evidence>
<dbReference type="GO" id="GO:0000324">
    <property type="term" value="C:fungal-type vacuole"/>
    <property type="evidence" value="ECO:0007669"/>
    <property type="project" value="EnsemblFungi"/>
</dbReference>
<dbReference type="SMART" id="SM00679">
    <property type="entry name" value="CTNS"/>
    <property type="match status" value="2"/>
</dbReference>
<dbReference type="Pfam" id="PF04193">
    <property type="entry name" value="PQ-loop"/>
    <property type="match status" value="2"/>
</dbReference>
<evidence type="ECO:0000313" key="8">
    <source>
        <dbReference type="CGD" id="CAL0137235"/>
    </source>
</evidence>
<evidence type="ECO:0000256" key="3">
    <source>
        <dbReference type="ARBA" id="ARBA00022692"/>
    </source>
</evidence>
<keyword evidence="2" id="KW-0813">Transport</keyword>
<protein>
    <recommendedName>
        <fullName evidence="11">Cystine transporter</fullName>
    </recommendedName>
</protein>
<dbReference type="KEGG" id="cgr:2891700"/>
<dbReference type="FunCoup" id="Q6FJE3">
    <property type="interactions" value="226"/>
</dbReference>
<evidence type="ECO:0000256" key="5">
    <source>
        <dbReference type="ARBA" id="ARBA00022989"/>
    </source>
</evidence>
<feature type="transmembrane region" description="Helical" evidence="7">
    <location>
        <begin position="225"/>
        <end position="245"/>
    </location>
</feature>
<evidence type="ECO:0000256" key="1">
    <source>
        <dbReference type="ARBA" id="ARBA00004127"/>
    </source>
</evidence>
<sequence>MEFEDILGVIYVTAWSISMYPPLYINWKRKSARAISPDFVLLNLTGYFYLVCSLTLQMYKWIPHLQSNIERPKLTGFDYCYCLHGFILTVLIASQLFMSRSVWRFPDTHQFRMKPVYKKVLLLSIFLFGVLTLQFTYHNMQSGWDNERTLAYCNNLFLLKISMSLIKYIPQVLHNFERKSMQGFAISGVFLDMTGGIASIVQLIFQILKESEINLSILISNFGKIGLAMVTLIFNTIFISQWLLYEKKV</sequence>
<dbReference type="InterPro" id="IPR006603">
    <property type="entry name" value="PQ-loop_rpt"/>
</dbReference>
<dbReference type="eggNOG" id="KOG3145">
    <property type="taxonomic scope" value="Eukaryota"/>
</dbReference>
<gene>
    <name evidence="8 9" type="ordered locus">CAGL0M06985g</name>
</gene>
<dbReference type="AlphaFoldDB" id="Q6FJE3"/>
<keyword evidence="3 7" id="KW-0812">Transmembrane</keyword>
<feature type="transmembrane region" description="Helical" evidence="7">
    <location>
        <begin position="181"/>
        <end position="205"/>
    </location>
</feature>
<keyword evidence="4" id="KW-0677">Repeat</keyword>
<dbReference type="OMA" id="LAFAYHG"/>
<dbReference type="GO" id="GO:0005774">
    <property type="term" value="C:vacuolar membrane"/>
    <property type="evidence" value="ECO:0007669"/>
    <property type="project" value="TreeGrafter"/>
</dbReference>
<dbReference type="VEuPathDB" id="FungiDB:CAGL0M06985g"/>
<evidence type="ECO:0000256" key="2">
    <source>
        <dbReference type="ARBA" id="ARBA00022448"/>
    </source>
</evidence>
<dbReference type="EMBL" id="CR380959">
    <property type="protein sequence ID" value="CAG62627.1"/>
    <property type="molecule type" value="Genomic_DNA"/>
</dbReference>
<keyword evidence="6 7" id="KW-0472">Membrane</keyword>
<dbReference type="HOGENOM" id="CLU_046327_0_0_1"/>
<feature type="transmembrane region" description="Helical" evidence="7">
    <location>
        <begin position="6"/>
        <end position="27"/>
    </location>
</feature>
<dbReference type="STRING" id="284593.Q6FJE3"/>
<feature type="transmembrane region" description="Helical" evidence="7">
    <location>
        <begin position="76"/>
        <end position="99"/>
    </location>
</feature>
<evidence type="ECO:0000256" key="7">
    <source>
        <dbReference type="SAM" id="Phobius"/>
    </source>
</evidence>
<reference evidence="9 10" key="1">
    <citation type="journal article" date="2004" name="Nature">
        <title>Genome evolution in yeasts.</title>
        <authorList>
            <consortium name="Genolevures"/>
            <person name="Dujon B."/>
            <person name="Sherman D."/>
            <person name="Fischer G."/>
            <person name="Durrens P."/>
            <person name="Casaregola S."/>
            <person name="Lafontaine I."/>
            <person name="de Montigny J."/>
            <person name="Marck C."/>
            <person name="Neuveglise C."/>
            <person name="Talla E."/>
            <person name="Goffard N."/>
            <person name="Frangeul L."/>
            <person name="Aigle M."/>
            <person name="Anthouard V."/>
            <person name="Babour A."/>
            <person name="Barbe V."/>
            <person name="Barnay S."/>
            <person name="Blanchin S."/>
            <person name="Beckerich J.M."/>
            <person name="Beyne E."/>
            <person name="Bleykasten C."/>
            <person name="Boisrame A."/>
            <person name="Boyer J."/>
            <person name="Cattolico L."/>
            <person name="Confanioleri F."/>
            <person name="de Daruvar A."/>
            <person name="Despons L."/>
            <person name="Fabre E."/>
            <person name="Fairhead C."/>
            <person name="Ferry-Dumazet H."/>
            <person name="Groppi A."/>
            <person name="Hantraye F."/>
            <person name="Hennequin C."/>
            <person name="Jauniaux N."/>
            <person name="Joyet P."/>
            <person name="Kachouri R."/>
            <person name="Kerrest A."/>
            <person name="Koszul R."/>
            <person name="Lemaire M."/>
            <person name="Lesur I."/>
            <person name="Ma L."/>
            <person name="Muller H."/>
            <person name="Nicaud J.M."/>
            <person name="Nikolski M."/>
            <person name="Oztas S."/>
            <person name="Ozier-Kalogeropoulos O."/>
            <person name="Pellenz S."/>
            <person name="Potier S."/>
            <person name="Richard G.F."/>
            <person name="Straub M.L."/>
            <person name="Suleau A."/>
            <person name="Swennene D."/>
            <person name="Tekaia F."/>
            <person name="Wesolowski-Louvel M."/>
            <person name="Westhof E."/>
            <person name="Wirth B."/>
            <person name="Zeniou-Meyer M."/>
            <person name="Zivanovic I."/>
            <person name="Bolotin-Fukuhara M."/>
            <person name="Thierry A."/>
            <person name="Bouchier C."/>
            <person name="Caudron B."/>
            <person name="Scarpelli C."/>
            <person name="Gaillardin C."/>
            <person name="Weissenbach J."/>
            <person name="Wincker P."/>
            <person name="Souciet J.L."/>
        </authorList>
    </citation>
    <scope>NUCLEOTIDE SEQUENCE [LARGE SCALE GENOMIC DNA]</scope>
    <source>
        <strain evidence="10">ATCC 2001 / BCRC 20586 / JCM 3761 / NBRC 0622 / NRRL Y-65 / CBS 138</strain>
    </source>
</reference>
<dbReference type="GO" id="GO:0005768">
    <property type="term" value="C:endosome"/>
    <property type="evidence" value="ECO:0007669"/>
    <property type="project" value="EnsemblFungi"/>
</dbReference>
<comment type="subcellular location">
    <subcellularLocation>
        <location evidence="1">Endomembrane system</location>
        <topology evidence="1">Multi-pass membrane protein</topology>
    </subcellularLocation>
</comment>
<organism evidence="9 10">
    <name type="scientific">Candida glabrata (strain ATCC 2001 / BCRC 20586 / JCM 3761 / NBRC 0622 / NRRL Y-65 / CBS 138)</name>
    <name type="common">Yeast</name>
    <name type="synonym">Nakaseomyces glabratus</name>
    <dbReference type="NCBI Taxonomy" id="284593"/>
    <lineage>
        <taxon>Eukaryota</taxon>
        <taxon>Fungi</taxon>
        <taxon>Dikarya</taxon>
        <taxon>Ascomycota</taxon>
        <taxon>Saccharomycotina</taxon>
        <taxon>Saccharomycetes</taxon>
        <taxon>Saccharomycetales</taxon>
        <taxon>Saccharomycetaceae</taxon>
        <taxon>Nakaseomyces</taxon>
    </lineage>
</organism>
<dbReference type="PANTHER" id="PTHR13131:SF5">
    <property type="entry name" value="CYSTINOSIN"/>
    <property type="match status" value="1"/>
</dbReference>
<accession>Q6FJE3</accession>
<feature type="transmembrane region" description="Helical" evidence="7">
    <location>
        <begin position="120"/>
        <end position="137"/>
    </location>
</feature>
<keyword evidence="10" id="KW-1185">Reference proteome</keyword>
<proteinExistence type="predicted"/>
<dbReference type="NCBIfam" id="TIGR00951">
    <property type="entry name" value="2A43"/>
    <property type="match status" value="1"/>
</dbReference>
<dbReference type="Gene3D" id="1.20.1280.290">
    <property type="match status" value="1"/>
</dbReference>
<evidence type="ECO:0000313" key="10">
    <source>
        <dbReference type="Proteomes" id="UP000002428"/>
    </source>
</evidence>
<keyword evidence="5 7" id="KW-1133">Transmembrane helix</keyword>
<name>Q6FJE3_CANGA</name>
<evidence type="ECO:0000313" key="9">
    <source>
        <dbReference type="EMBL" id="CAG62627.1"/>
    </source>
</evidence>
<dbReference type="GO" id="GO:0015184">
    <property type="term" value="F:L-cystine transmembrane transporter activity"/>
    <property type="evidence" value="ECO:0007669"/>
    <property type="project" value="EnsemblFungi"/>
</dbReference>
<feature type="transmembrane region" description="Helical" evidence="7">
    <location>
        <begin position="39"/>
        <end position="56"/>
    </location>
</feature>
<dbReference type="PANTHER" id="PTHR13131">
    <property type="entry name" value="CYSTINOSIN"/>
    <property type="match status" value="1"/>
</dbReference>
<dbReference type="Proteomes" id="UP000002428">
    <property type="component" value="Chromosome M"/>
</dbReference>
<evidence type="ECO:0000256" key="6">
    <source>
        <dbReference type="ARBA" id="ARBA00023136"/>
    </source>
</evidence>
<dbReference type="GO" id="GO:0005886">
    <property type="term" value="C:plasma membrane"/>
    <property type="evidence" value="ECO:0007669"/>
    <property type="project" value="EnsemblFungi"/>
</dbReference>
<dbReference type="InParanoid" id="Q6FJE3"/>